<dbReference type="PANTHER" id="PTHR47053:SF1">
    <property type="entry name" value="MUREIN DD-ENDOPEPTIDASE MEPH-RELATED"/>
    <property type="match status" value="1"/>
</dbReference>
<dbReference type="Proteomes" id="UP000003303">
    <property type="component" value="Unassembled WGS sequence"/>
</dbReference>
<sequence>MSYKPRSIRLLLSTFLLALLLSQCAAKSPSGMTSKRPILKRPPIQRVVGSKAQTAHEELVADLIDTGKELLGKPYGYRGNLPWRMDCSGFVSYVYSRYGITVPRGSATQAGYVKKIKREEILPGDLLFFKGRNRGSGRVGHVAMVIDIVDGDPVMMHSTNSRGIVIERLGRSAYFSSRYLSAGRVPEMNDLIEKGTLMVPEPKLSPIAPNNNNKVNPVEIDRENLLPEISVGGPIQWHR</sequence>
<keyword evidence="5" id="KW-0732">Signal</keyword>
<organism evidence="7 8">
    <name type="scientific">Porphyromonas uenonis 60-3</name>
    <dbReference type="NCBI Taxonomy" id="596327"/>
    <lineage>
        <taxon>Bacteria</taxon>
        <taxon>Pseudomonadati</taxon>
        <taxon>Bacteroidota</taxon>
        <taxon>Bacteroidia</taxon>
        <taxon>Bacteroidales</taxon>
        <taxon>Porphyromonadaceae</taxon>
        <taxon>Porphyromonas</taxon>
    </lineage>
</organism>
<dbReference type="eggNOG" id="COG0791">
    <property type="taxonomic scope" value="Bacteria"/>
</dbReference>
<reference evidence="7 8" key="1">
    <citation type="submission" date="2009-04" db="EMBL/GenBank/DDBJ databases">
        <authorList>
            <person name="Sebastian Y."/>
            <person name="Madupu R."/>
            <person name="Durkin A.S."/>
            <person name="Torralba M."/>
            <person name="Methe B."/>
            <person name="Sutton G.G."/>
            <person name="Strausberg R.L."/>
            <person name="Nelson K.E."/>
        </authorList>
    </citation>
    <scope>NUCLEOTIDE SEQUENCE [LARGE SCALE GENOMIC DNA]</scope>
    <source>
        <strain evidence="7 8">60-3</strain>
    </source>
</reference>
<dbReference type="PANTHER" id="PTHR47053">
    <property type="entry name" value="MUREIN DD-ENDOPEPTIDASE MEPH-RELATED"/>
    <property type="match status" value="1"/>
</dbReference>
<dbReference type="RefSeq" id="WP_007364906.1">
    <property type="nucleotide sequence ID" value="NZ_ACLR01000088.1"/>
</dbReference>
<evidence type="ECO:0000313" key="7">
    <source>
        <dbReference type="EMBL" id="EEK17331.1"/>
    </source>
</evidence>
<dbReference type="Pfam" id="PF00877">
    <property type="entry name" value="NLPC_P60"/>
    <property type="match status" value="1"/>
</dbReference>
<proteinExistence type="inferred from homology"/>
<feature type="domain" description="NlpC/P60" evidence="6">
    <location>
        <begin position="57"/>
        <end position="186"/>
    </location>
</feature>
<keyword evidence="8" id="KW-1185">Reference proteome</keyword>
<protein>
    <submittedName>
        <fullName evidence="7">NlpC/P60 family protein</fullName>
        <ecNumber evidence="7">3.4.19.-</ecNumber>
    </submittedName>
</protein>
<gene>
    <name evidence="7" type="ORF">PORUE0001_1221</name>
</gene>
<evidence type="ECO:0000256" key="1">
    <source>
        <dbReference type="ARBA" id="ARBA00007074"/>
    </source>
</evidence>
<feature type="signal peptide" evidence="5">
    <location>
        <begin position="1"/>
        <end position="25"/>
    </location>
</feature>
<keyword evidence="2" id="KW-0645">Protease</keyword>
<dbReference type="GO" id="GO:0006508">
    <property type="term" value="P:proteolysis"/>
    <property type="evidence" value="ECO:0007669"/>
    <property type="project" value="UniProtKB-KW"/>
</dbReference>
<evidence type="ECO:0000256" key="5">
    <source>
        <dbReference type="SAM" id="SignalP"/>
    </source>
</evidence>
<name>C2MAE7_9PORP</name>
<dbReference type="InterPro" id="IPR000064">
    <property type="entry name" value="NLP_P60_dom"/>
</dbReference>
<dbReference type="SUPFAM" id="SSF54001">
    <property type="entry name" value="Cysteine proteinases"/>
    <property type="match status" value="1"/>
</dbReference>
<evidence type="ECO:0000259" key="6">
    <source>
        <dbReference type="PROSITE" id="PS51935"/>
    </source>
</evidence>
<feature type="chain" id="PRO_5002914602" evidence="5">
    <location>
        <begin position="26"/>
        <end position="239"/>
    </location>
</feature>
<evidence type="ECO:0000256" key="3">
    <source>
        <dbReference type="ARBA" id="ARBA00022801"/>
    </source>
</evidence>
<keyword evidence="3 7" id="KW-0378">Hydrolase</keyword>
<dbReference type="GO" id="GO:0008234">
    <property type="term" value="F:cysteine-type peptidase activity"/>
    <property type="evidence" value="ECO:0007669"/>
    <property type="project" value="UniProtKB-KW"/>
</dbReference>
<evidence type="ECO:0000313" key="8">
    <source>
        <dbReference type="Proteomes" id="UP000003303"/>
    </source>
</evidence>
<dbReference type="STRING" id="596327.PORUE0001_1221"/>
<dbReference type="EMBL" id="ACLR01000088">
    <property type="protein sequence ID" value="EEK17331.1"/>
    <property type="molecule type" value="Genomic_DNA"/>
</dbReference>
<comment type="similarity">
    <text evidence="1">Belongs to the peptidase C40 family.</text>
</comment>
<dbReference type="EC" id="3.4.19.-" evidence="7"/>
<accession>C2MAE7</accession>
<dbReference type="InterPro" id="IPR051202">
    <property type="entry name" value="Peptidase_C40"/>
</dbReference>
<evidence type="ECO:0000256" key="2">
    <source>
        <dbReference type="ARBA" id="ARBA00022670"/>
    </source>
</evidence>
<keyword evidence="4" id="KW-0788">Thiol protease</keyword>
<dbReference type="Gene3D" id="3.90.1720.10">
    <property type="entry name" value="endopeptidase domain like (from Nostoc punctiforme)"/>
    <property type="match status" value="1"/>
</dbReference>
<evidence type="ECO:0000256" key="4">
    <source>
        <dbReference type="ARBA" id="ARBA00022807"/>
    </source>
</evidence>
<dbReference type="InterPro" id="IPR038765">
    <property type="entry name" value="Papain-like_cys_pep_sf"/>
</dbReference>
<comment type="caution">
    <text evidence="7">The sequence shown here is derived from an EMBL/GenBank/DDBJ whole genome shotgun (WGS) entry which is preliminary data.</text>
</comment>
<dbReference type="OrthoDB" id="9807055at2"/>
<dbReference type="PROSITE" id="PS51935">
    <property type="entry name" value="NLPC_P60"/>
    <property type="match status" value="1"/>
</dbReference>
<dbReference type="AlphaFoldDB" id="C2MAE7"/>